<dbReference type="CDD" id="cd00586">
    <property type="entry name" value="4HBT"/>
    <property type="match status" value="1"/>
</dbReference>
<dbReference type="PATRIC" id="fig|158500.4.peg.2129"/>
<reference evidence="1 2" key="1">
    <citation type="submission" date="2014-03" db="EMBL/GenBank/DDBJ databases">
        <title>Whole genome sequence of Novosphingobium resinovorum KF1.</title>
        <authorList>
            <person name="Gan H.M."/>
            <person name="Gan H.Y."/>
            <person name="Chew T.H."/>
            <person name="Savka M.A."/>
        </authorList>
    </citation>
    <scope>NUCLEOTIDE SEQUENCE [LARGE SCALE GENOMIC DNA]</scope>
    <source>
        <strain evidence="1 2">KF1</strain>
    </source>
</reference>
<dbReference type="EMBL" id="JFYZ01000010">
    <property type="protein sequence ID" value="EZP82067.1"/>
    <property type="molecule type" value="Genomic_DNA"/>
</dbReference>
<dbReference type="Proteomes" id="UP000024329">
    <property type="component" value="Unassembled WGS sequence"/>
</dbReference>
<dbReference type="SUPFAM" id="SSF54637">
    <property type="entry name" value="Thioesterase/thiol ester dehydrase-isomerase"/>
    <property type="match status" value="1"/>
</dbReference>
<accession>A0A031K0C4</accession>
<comment type="caution">
    <text evidence="1">The sequence shown here is derived from an EMBL/GenBank/DDBJ whole genome shotgun (WGS) entry which is preliminary data.</text>
</comment>
<dbReference type="Gene3D" id="3.10.129.10">
    <property type="entry name" value="Hotdog Thioesterase"/>
    <property type="match status" value="1"/>
</dbReference>
<proteinExistence type="predicted"/>
<organism evidence="1 2">
    <name type="scientific">Novosphingobium resinovorum</name>
    <dbReference type="NCBI Taxonomy" id="158500"/>
    <lineage>
        <taxon>Bacteria</taxon>
        <taxon>Pseudomonadati</taxon>
        <taxon>Pseudomonadota</taxon>
        <taxon>Alphaproteobacteria</taxon>
        <taxon>Sphingomonadales</taxon>
        <taxon>Sphingomonadaceae</taxon>
        <taxon>Novosphingobium</taxon>
    </lineage>
</organism>
<dbReference type="RefSeq" id="WP_008830919.1">
    <property type="nucleotide sequence ID" value="NZ_BSFC01000019.1"/>
</dbReference>
<evidence type="ECO:0000313" key="2">
    <source>
        <dbReference type="Proteomes" id="UP000024329"/>
    </source>
</evidence>
<dbReference type="Pfam" id="PF13279">
    <property type="entry name" value="4HBT_2"/>
    <property type="match status" value="1"/>
</dbReference>
<dbReference type="STRING" id="158500.BES08_13685"/>
<protein>
    <submittedName>
        <fullName evidence="1">Thioesterase superfamily protein</fullName>
    </submittedName>
</protein>
<dbReference type="eggNOG" id="COG0824">
    <property type="taxonomic scope" value="Bacteria"/>
</dbReference>
<dbReference type="InterPro" id="IPR029069">
    <property type="entry name" value="HotDog_dom_sf"/>
</dbReference>
<dbReference type="AlphaFoldDB" id="A0A031K0C4"/>
<gene>
    <name evidence="1" type="ORF">BV97_02090</name>
</gene>
<name>A0A031K0C4_9SPHN</name>
<evidence type="ECO:0000313" key="1">
    <source>
        <dbReference type="EMBL" id="EZP82067.1"/>
    </source>
</evidence>
<sequence length="143" mass="15853">MPKPDPALLDPARYPFSCRIEPRFGDLDVNMHINNVAMAGFLEDGRVRFHRASRYREGLVGLSSMIVSIGIEYLGEAHYPDALTVHTAIEQVGRSSHGLVQLVTQDDRIVAFSRSTMVTVGEDGPAPMPATFASQTEEWKLRP</sequence>